<comment type="subcellular location">
    <subcellularLocation>
        <location evidence="1">Cell membrane</location>
        <topology evidence="1">Multi-pass membrane protein</topology>
    </subcellularLocation>
</comment>
<feature type="transmembrane region" description="Helical" evidence="7">
    <location>
        <begin position="421"/>
        <end position="440"/>
    </location>
</feature>
<accession>A0A1S1RN72</accession>
<feature type="transmembrane region" description="Helical" evidence="7">
    <location>
        <begin position="366"/>
        <end position="386"/>
    </location>
</feature>
<dbReference type="Pfam" id="PF01943">
    <property type="entry name" value="Polysacc_synt"/>
    <property type="match status" value="1"/>
</dbReference>
<evidence type="ECO:0000313" key="9">
    <source>
        <dbReference type="Proteomes" id="UP000179627"/>
    </source>
</evidence>
<organism evidence="8 9">
    <name type="scientific">Parafrankia colletiae</name>
    <dbReference type="NCBI Taxonomy" id="573497"/>
    <lineage>
        <taxon>Bacteria</taxon>
        <taxon>Bacillati</taxon>
        <taxon>Actinomycetota</taxon>
        <taxon>Actinomycetes</taxon>
        <taxon>Frankiales</taxon>
        <taxon>Frankiaceae</taxon>
        <taxon>Parafrankia</taxon>
    </lineage>
</organism>
<evidence type="ECO:0000256" key="7">
    <source>
        <dbReference type="SAM" id="Phobius"/>
    </source>
</evidence>
<dbReference type="RefSeq" id="WP_071081784.1">
    <property type="nucleotide sequence ID" value="NZ_MBLM01000002.1"/>
</dbReference>
<evidence type="ECO:0000256" key="1">
    <source>
        <dbReference type="ARBA" id="ARBA00004651"/>
    </source>
</evidence>
<evidence type="ECO:0000256" key="4">
    <source>
        <dbReference type="ARBA" id="ARBA00022989"/>
    </source>
</evidence>
<dbReference type="Proteomes" id="UP000179627">
    <property type="component" value="Unassembled WGS sequence"/>
</dbReference>
<feature type="transmembrane region" description="Helical" evidence="7">
    <location>
        <begin position="184"/>
        <end position="203"/>
    </location>
</feature>
<dbReference type="OrthoDB" id="3391352at2"/>
<comment type="caution">
    <text evidence="8">The sequence shown here is derived from an EMBL/GenBank/DDBJ whole genome shotgun (WGS) entry which is preliminary data.</text>
</comment>
<keyword evidence="2" id="KW-1003">Cell membrane</keyword>
<protein>
    <recommendedName>
        <fullName evidence="10">Membrane protein involved in the export of O-antigen and teichoic acid</fullName>
    </recommendedName>
</protein>
<reference evidence="9" key="1">
    <citation type="submission" date="2016-07" db="EMBL/GenBank/DDBJ databases">
        <title>Sequence Frankia sp. strain CcI1.17.</title>
        <authorList>
            <person name="Ghodhbane-Gtari F."/>
            <person name="Swanson E."/>
            <person name="Gueddou A."/>
            <person name="Morris K."/>
            <person name="Hezbri K."/>
            <person name="Ktari A."/>
            <person name="Nouioui I."/>
            <person name="Abebe-Akele F."/>
            <person name="Simpson S."/>
            <person name="Thomas K."/>
            <person name="Gtari M."/>
            <person name="Tisa L.S."/>
            <person name="Hurst S."/>
        </authorList>
    </citation>
    <scope>NUCLEOTIDE SEQUENCE [LARGE SCALE GENOMIC DNA]</scope>
    <source>
        <strain evidence="9">Cc1.17</strain>
    </source>
</reference>
<dbReference type="GO" id="GO:0005886">
    <property type="term" value="C:plasma membrane"/>
    <property type="evidence" value="ECO:0007669"/>
    <property type="project" value="UniProtKB-SubCell"/>
</dbReference>
<feature type="transmembrane region" description="Helical" evidence="7">
    <location>
        <begin position="81"/>
        <end position="107"/>
    </location>
</feature>
<gene>
    <name evidence="8" type="ORF">CC117_00850</name>
</gene>
<evidence type="ECO:0008006" key="10">
    <source>
        <dbReference type="Google" id="ProtNLM"/>
    </source>
</evidence>
<evidence type="ECO:0000256" key="3">
    <source>
        <dbReference type="ARBA" id="ARBA00022692"/>
    </source>
</evidence>
<evidence type="ECO:0000256" key="6">
    <source>
        <dbReference type="SAM" id="MobiDB-lite"/>
    </source>
</evidence>
<dbReference type="InterPro" id="IPR050833">
    <property type="entry name" value="Poly_Biosynth_Transport"/>
</dbReference>
<keyword evidence="3 7" id="KW-0812">Transmembrane</keyword>
<feature type="transmembrane region" description="Helical" evidence="7">
    <location>
        <begin position="47"/>
        <end position="69"/>
    </location>
</feature>
<dbReference type="PANTHER" id="PTHR30250:SF11">
    <property type="entry name" value="O-ANTIGEN TRANSPORTER-RELATED"/>
    <property type="match status" value="1"/>
</dbReference>
<feature type="transmembrane region" description="Helical" evidence="7">
    <location>
        <begin position="119"/>
        <end position="142"/>
    </location>
</feature>
<dbReference type="PANTHER" id="PTHR30250">
    <property type="entry name" value="PST FAMILY PREDICTED COLANIC ACID TRANSPORTER"/>
    <property type="match status" value="1"/>
</dbReference>
<feature type="transmembrane region" description="Helical" evidence="7">
    <location>
        <begin position="209"/>
        <end position="233"/>
    </location>
</feature>
<evidence type="ECO:0000256" key="2">
    <source>
        <dbReference type="ARBA" id="ARBA00022475"/>
    </source>
</evidence>
<keyword evidence="9" id="KW-1185">Reference proteome</keyword>
<name>A0A1S1RN72_9ACTN</name>
<proteinExistence type="predicted"/>
<feature type="transmembrane region" description="Helical" evidence="7">
    <location>
        <begin position="154"/>
        <end position="172"/>
    </location>
</feature>
<dbReference type="InterPro" id="IPR002797">
    <property type="entry name" value="Polysacc_synth"/>
</dbReference>
<feature type="transmembrane region" description="Helical" evidence="7">
    <location>
        <begin position="328"/>
        <end position="346"/>
    </location>
</feature>
<evidence type="ECO:0000313" key="8">
    <source>
        <dbReference type="EMBL" id="OHV46234.1"/>
    </source>
</evidence>
<keyword evidence="5 7" id="KW-0472">Membrane</keyword>
<dbReference type="AlphaFoldDB" id="A0A1S1RN72"/>
<keyword evidence="4 7" id="KW-1133">Transmembrane helix</keyword>
<sequence length="464" mass="47674">MSGVNRPGSAIGDDTNGGAVHGAIPSGGGRRRSTGRRQPQTSGVARPAAAVSAAAIAAAMTNLVVAVMTARELNAEGRGEIVLITTITGLTGMFVALGTGTSARFYLGRGDSRVSVDHVLGLSVLLAVPQCLLTACVVGPTLWLADAPERGTDILVLTGLLSMSTLLGIQLLETLNAVGQMIGSAVVSMAGSVLQLAVLVVLAESTGTLQVVSVLVVSVAVGMVQCFAAFLLLRRAGLVTRLRLDGAASRLLIRKGIPALGMNTAMSMTFRLDRYLIGVISGASAVGVYSVAATASEVLRLVPSSWGQVLCFRVANGTMKTRAVFVELVRVLAVMAGVAACIWLAAEHLVVLFFGDAYQSAVTPLRVLLIAELLLVAFQIDARVLTGQGRTKACGAAGLVGLTVVGIADVILIPIAGLVGAAWASVIAYAIVSLWTRVAMVRGPRKAGDASMTLALTEPERLAT</sequence>
<feature type="compositionally biased region" description="Low complexity" evidence="6">
    <location>
        <begin position="36"/>
        <end position="46"/>
    </location>
</feature>
<dbReference type="EMBL" id="MBLM01000002">
    <property type="protein sequence ID" value="OHV46234.1"/>
    <property type="molecule type" value="Genomic_DNA"/>
</dbReference>
<evidence type="ECO:0000256" key="5">
    <source>
        <dbReference type="ARBA" id="ARBA00023136"/>
    </source>
</evidence>
<feature type="transmembrane region" description="Helical" evidence="7">
    <location>
        <begin position="393"/>
        <end position="415"/>
    </location>
</feature>
<feature type="region of interest" description="Disordered" evidence="6">
    <location>
        <begin position="1"/>
        <end position="46"/>
    </location>
</feature>